<feature type="compositionally biased region" description="Low complexity" evidence="1">
    <location>
        <begin position="264"/>
        <end position="280"/>
    </location>
</feature>
<protein>
    <submittedName>
        <fullName evidence="2">Uncharacterized protein</fullName>
    </submittedName>
</protein>
<evidence type="ECO:0000256" key="1">
    <source>
        <dbReference type="SAM" id="MobiDB-lite"/>
    </source>
</evidence>
<dbReference type="AlphaFoldDB" id="A0A0L0VLT0"/>
<gene>
    <name evidence="2" type="ORF">PSTG_06417</name>
</gene>
<organism evidence="2 3">
    <name type="scientific">Puccinia striiformis f. sp. tritici PST-78</name>
    <dbReference type="NCBI Taxonomy" id="1165861"/>
    <lineage>
        <taxon>Eukaryota</taxon>
        <taxon>Fungi</taxon>
        <taxon>Dikarya</taxon>
        <taxon>Basidiomycota</taxon>
        <taxon>Pucciniomycotina</taxon>
        <taxon>Pucciniomycetes</taxon>
        <taxon>Pucciniales</taxon>
        <taxon>Pucciniaceae</taxon>
        <taxon>Puccinia</taxon>
    </lineage>
</organism>
<evidence type="ECO:0000313" key="2">
    <source>
        <dbReference type="EMBL" id="KNF00243.1"/>
    </source>
</evidence>
<comment type="caution">
    <text evidence="2">The sequence shown here is derived from an EMBL/GenBank/DDBJ whole genome shotgun (WGS) entry which is preliminary data.</text>
</comment>
<reference evidence="3" key="1">
    <citation type="submission" date="2014-03" db="EMBL/GenBank/DDBJ databases">
        <title>The Genome Sequence of Puccinia striiformis f. sp. tritici PST-78.</title>
        <authorList>
            <consortium name="The Broad Institute Genome Sequencing Platform"/>
            <person name="Cuomo C."/>
            <person name="Hulbert S."/>
            <person name="Chen X."/>
            <person name="Walker B."/>
            <person name="Young S.K."/>
            <person name="Zeng Q."/>
            <person name="Gargeya S."/>
            <person name="Fitzgerald M."/>
            <person name="Haas B."/>
            <person name="Abouelleil A."/>
            <person name="Alvarado L."/>
            <person name="Arachchi H.M."/>
            <person name="Berlin A.M."/>
            <person name="Chapman S.B."/>
            <person name="Goldberg J."/>
            <person name="Griggs A."/>
            <person name="Gujja S."/>
            <person name="Hansen M."/>
            <person name="Howarth C."/>
            <person name="Imamovic A."/>
            <person name="Larimer J."/>
            <person name="McCowan C."/>
            <person name="Montmayeur A."/>
            <person name="Murphy C."/>
            <person name="Neiman D."/>
            <person name="Pearson M."/>
            <person name="Priest M."/>
            <person name="Roberts A."/>
            <person name="Saif S."/>
            <person name="Shea T."/>
            <person name="Sisk P."/>
            <person name="Sykes S."/>
            <person name="Wortman J."/>
            <person name="Nusbaum C."/>
            <person name="Birren B."/>
        </authorList>
    </citation>
    <scope>NUCLEOTIDE SEQUENCE [LARGE SCALE GENOMIC DNA]</scope>
    <source>
        <strain evidence="3">race PST-78</strain>
    </source>
</reference>
<dbReference type="STRING" id="1165861.A0A0L0VLT0"/>
<feature type="region of interest" description="Disordered" evidence="1">
    <location>
        <begin position="249"/>
        <end position="343"/>
    </location>
</feature>
<sequence>MSNPNLHKVTKTLGQLSAEATIPDGLDHDGDLTYATTGTTHNFVGFTPYLDENIRKLRGPIPLTMFDKEWQELAMKHHLGKRAKAESSNGEKLVDYKGYGFIDEWEMTHSDWTTNHRNFHKTLINVYDITKFAALLLIHKGHCNNIINEKGFMVAFRYNMQMRSNTFCHRIPVGGKSCIPDISQRKEHLVEHCYTVARNFQELRWKDNYYAPGHSHRHIDPVTGQPKHNFQQPKQNCFEFNPTNDPIHVFQNQGPWMFHNQDGSFSQPPQQAPSYQQQSHAPHRNNGGGGNQAGGESRKRSKGGYKGSNFINGYVDKRSSKGGDNGQANGNNTNSQVIPPAPCRGRKQITWPYKVNCEMNIPMWEAALKNACLEEVYKDVIIGFKSGFHQGIPTHNLEGLRWYTPPNHMSSSLAHEKITESFEKEVRAKRMFGPFLHEEVATKFKFFRSSPLGAVVNGDGSVRPINDLSFPHKDTLIPSVNSFVDARDFETTWDDFETVSQFFKSSNHPVELALFDWEKAY</sequence>
<keyword evidence="3" id="KW-1185">Reference proteome</keyword>
<accession>A0A0L0VLT0</accession>
<dbReference type="OrthoDB" id="2515405at2759"/>
<name>A0A0L0VLT0_9BASI</name>
<feature type="compositionally biased region" description="Polar residues" evidence="1">
    <location>
        <begin position="326"/>
        <end position="337"/>
    </location>
</feature>
<proteinExistence type="predicted"/>
<dbReference type="Proteomes" id="UP000054564">
    <property type="component" value="Unassembled WGS sequence"/>
</dbReference>
<dbReference type="EMBL" id="AJIL01000038">
    <property type="protein sequence ID" value="KNF00243.1"/>
    <property type="molecule type" value="Genomic_DNA"/>
</dbReference>
<evidence type="ECO:0000313" key="3">
    <source>
        <dbReference type="Proteomes" id="UP000054564"/>
    </source>
</evidence>